<evidence type="ECO:0000313" key="1">
    <source>
        <dbReference type="EMBL" id="NER18624.1"/>
    </source>
</evidence>
<dbReference type="EMBL" id="JAABOQ010000006">
    <property type="protein sequence ID" value="NER18624.1"/>
    <property type="molecule type" value="Genomic_DNA"/>
</dbReference>
<dbReference type="InterPro" id="IPR026350">
    <property type="entry name" value="GxxExxY"/>
</dbReference>
<gene>
    <name evidence="1" type="ORF">GWK10_15495</name>
</gene>
<keyword evidence="2" id="KW-1185">Reference proteome</keyword>
<dbReference type="AlphaFoldDB" id="A0A6M0CRB9"/>
<name>A0A6M0CRB9_9FLAO</name>
<protein>
    <submittedName>
        <fullName evidence="1">GxxExxY protein</fullName>
    </submittedName>
</protein>
<dbReference type="Proteomes" id="UP000474296">
    <property type="component" value="Unassembled WGS sequence"/>
</dbReference>
<organism evidence="1 2">
    <name type="scientific">Spongiivirga citrea</name>
    <dbReference type="NCBI Taxonomy" id="1481457"/>
    <lineage>
        <taxon>Bacteria</taxon>
        <taxon>Pseudomonadati</taxon>
        <taxon>Bacteroidota</taxon>
        <taxon>Flavobacteriia</taxon>
        <taxon>Flavobacteriales</taxon>
        <taxon>Flavobacteriaceae</taxon>
        <taxon>Spongiivirga</taxon>
    </lineage>
</organism>
<dbReference type="Pfam" id="PF13366">
    <property type="entry name" value="PDDEXK_3"/>
    <property type="match status" value="1"/>
</dbReference>
<comment type="caution">
    <text evidence="1">The sequence shown here is derived from an EMBL/GenBank/DDBJ whole genome shotgun (WGS) entry which is preliminary data.</text>
</comment>
<dbReference type="RefSeq" id="WP_164033303.1">
    <property type="nucleotide sequence ID" value="NZ_JAABOQ010000006.1"/>
</dbReference>
<dbReference type="NCBIfam" id="TIGR04256">
    <property type="entry name" value="GxxExxY"/>
    <property type="match status" value="1"/>
</dbReference>
<sequence length="123" mass="14137">MTEDKISNIVIGCAIEVHKNLGPGLLESAYQECLFYELKKNNLEVEKEKALPIIYKEVKLDHGYRLDLLVENKVVIELKTVEALNDVHTAQVLTYLKLGGYKLGLLFNFHSTLLKNNMRRFVM</sequence>
<proteinExistence type="predicted"/>
<accession>A0A6M0CRB9</accession>
<reference evidence="1 2" key="1">
    <citation type="submission" date="2020-01" db="EMBL/GenBank/DDBJ databases">
        <title>Spongiivirga citrea KCTC 32990T.</title>
        <authorList>
            <person name="Wang G."/>
        </authorList>
    </citation>
    <scope>NUCLEOTIDE SEQUENCE [LARGE SCALE GENOMIC DNA]</scope>
    <source>
        <strain evidence="1 2">KCTC 32990</strain>
    </source>
</reference>
<evidence type="ECO:0000313" key="2">
    <source>
        <dbReference type="Proteomes" id="UP000474296"/>
    </source>
</evidence>